<organism evidence="1 2">
    <name type="scientific">Agaricus bisporus var. burnettii (strain JB137-S8 / ATCC MYA-4627 / FGSC 10392)</name>
    <name type="common">White button mushroom</name>
    <dbReference type="NCBI Taxonomy" id="597362"/>
    <lineage>
        <taxon>Eukaryota</taxon>
        <taxon>Fungi</taxon>
        <taxon>Dikarya</taxon>
        <taxon>Basidiomycota</taxon>
        <taxon>Agaricomycotina</taxon>
        <taxon>Agaricomycetes</taxon>
        <taxon>Agaricomycetidae</taxon>
        <taxon>Agaricales</taxon>
        <taxon>Agaricineae</taxon>
        <taxon>Agaricaceae</taxon>
        <taxon>Agaricus</taxon>
    </lineage>
</organism>
<dbReference type="InParanoid" id="K5VUS0"/>
<evidence type="ECO:0000313" key="2">
    <source>
        <dbReference type="Proteomes" id="UP000008493"/>
    </source>
</evidence>
<dbReference type="RefSeq" id="XP_007330930.1">
    <property type="nucleotide sequence ID" value="XM_007330868.1"/>
</dbReference>
<dbReference type="SUPFAM" id="SSF52047">
    <property type="entry name" value="RNI-like"/>
    <property type="match status" value="2"/>
</dbReference>
<dbReference type="Gene3D" id="3.80.10.10">
    <property type="entry name" value="Ribonuclease Inhibitor"/>
    <property type="match status" value="1"/>
</dbReference>
<keyword evidence="2" id="KW-1185">Reference proteome</keyword>
<name>K5VUS0_AGABU</name>
<protein>
    <submittedName>
        <fullName evidence="1">Uncharacterized protein</fullName>
    </submittedName>
</protein>
<sequence length="803" mass="90658">MSGPKISAAPMFNKSLLGLDIWNEILSYFEVSLEKDGKKVVKEKRKVMLAIALLSPRLTGLALDALWKNVTTLVPIVNIANTDGKCLRYRKSNGRGCWRISTDLETTDKLLDDLIKTLKRVRSLYVKVNEKELELWQMLHTILAPRSMMYILPCLQNISLISADTPRSHPFLGVISCIFAPSLMSITVSGCWGASWSTVQYYLNLHDLPNLSQLLYFNETLDDFPRGIGRLTGLQNLTLHDEGQFYTFSVLEYLAPLCCLEKLTISITLIDDTKDPSTVSVTLPMLQHLHLKSETKETFDLFFRQVQLPSLTYLSLGICHDLTQELPLGLIVASYPNLLHLILQCAKAQNHLYKIAANDLESIVNLCGLKSLELVYIPHKLGWRDILSLVQSLPDLHSLAITGPGIIFSAKLLILISKLSNLRRIELPLDLTPLMDHKLSDRTSESPSQLHKIISNYTKGIPDNSSEKVVLIRKLLHLFAKLEEFGGAAASMTELKDLLRVVNKMFKPSKLTELALDALWKNMTTLVPIVNIVNSKHERLGFHIANGRGCWRASICYGVGETERFLDDLIKHLRCVRGFRVKVSEKELELWQILHTLLMPRSMVYLLPCLQRLSLVSADDPQSHPFLAVISYIFAPSLTSLHYLDETLDGLLSGVGHLRSLRCLTLHEKHRFHPFSIFNELVLLSSLQKLAIGIQMHDDDREDPSTKSLTLPELQHLQLKIGTAETYDPFFRQMDFPSLVTLSLDICHALTQEPPLRSIIAAYSNLLYLTLRCAKTQSHSYQMTANDLMSIANVCRLQSLKLA</sequence>
<proteinExistence type="predicted"/>
<dbReference type="AlphaFoldDB" id="K5VUS0"/>
<evidence type="ECO:0000313" key="1">
    <source>
        <dbReference type="EMBL" id="EKM78219.1"/>
    </source>
</evidence>
<dbReference type="OrthoDB" id="3222238at2759"/>
<accession>K5VUS0</accession>
<dbReference type="KEGG" id="abp:AGABI1DRAFT129345"/>
<dbReference type="InterPro" id="IPR032675">
    <property type="entry name" value="LRR_dom_sf"/>
</dbReference>
<dbReference type="EMBL" id="JH971392">
    <property type="protein sequence ID" value="EKM78219.1"/>
    <property type="molecule type" value="Genomic_DNA"/>
</dbReference>
<dbReference type="HOGENOM" id="CLU_350523_0_0_1"/>
<reference evidence="2" key="1">
    <citation type="journal article" date="2012" name="Proc. Natl. Acad. Sci. U.S.A.">
        <title>Genome sequence of the button mushroom Agaricus bisporus reveals mechanisms governing adaptation to a humic-rich ecological niche.</title>
        <authorList>
            <person name="Morin E."/>
            <person name="Kohler A."/>
            <person name="Baker A.R."/>
            <person name="Foulongne-Oriol M."/>
            <person name="Lombard V."/>
            <person name="Nagy L.G."/>
            <person name="Ohm R.A."/>
            <person name="Patyshakuliyeva A."/>
            <person name="Brun A."/>
            <person name="Aerts A.L."/>
            <person name="Bailey A.M."/>
            <person name="Billette C."/>
            <person name="Coutinho P.M."/>
            <person name="Deakin G."/>
            <person name="Doddapaneni H."/>
            <person name="Floudas D."/>
            <person name="Grimwood J."/>
            <person name="Hilden K."/>
            <person name="Kuees U."/>
            <person name="LaButti K.M."/>
            <person name="Lapidus A."/>
            <person name="Lindquist E.A."/>
            <person name="Lucas S.M."/>
            <person name="Murat C."/>
            <person name="Riley R.W."/>
            <person name="Salamov A.A."/>
            <person name="Schmutz J."/>
            <person name="Subramanian V."/>
            <person name="Woesten H.A.B."/>
            <person name="Xu J."/>
            <person name="Eastwood D.C."/>
            <person name="Foster G.D."/>
            <person name="Sonnenberg A.S."/>
            <person name="Cullen D."/>
            <person name="de Vries R.P."/>
            <person name="Lundell T."/>
            <person name="Hibbett D.S."/>
            <person name="Henrissat B."/>
            <person name="Burton K.S."/>
            <person name="Kerrigan R.W."/>
            <person name="Challen M.P."/>
            <person name="Grigoriev I.V."/>
            <person name="Martin F."/>
        </authorList>
    </citation>
    <scope>NUCLEOTIDE SEQUENCE [LARGE SCALE GENOMIC DNA]</scope>
    <source>
        <strain evidence="2">JB137-S8 / ATCC MYA-4627 / FGSC 10392</strain>
    </source>
</reference>
<dbReference type="OMA" id="CWRISTD"/>
<dbReference type="GeneID" id="18826991"/>
<gene>
    <name evidence="1" type="ORF">AGABI1DRAFT_129345</name>
</gene>
<dbReference type="Proteomes" id="UP000008493">
    <property type="component" value="Unassembled WGS sequence"/>
</dbReference>